<evidence type="ECO:0000313" key="2">
    <source>
        <dbReference type="EMBL" id="AEV31704.1"/>
    </source>
</evidence>
<feature type="compositionally biased region" description="Acidic residues" evidence="1">
    <location>
        <begin position="57"/>
        <end position="68"/>
    </location>
</feature>
<gene>
    <name evidence="2" type="ordered locus">Oweho_0690</name>
</gene>
<evidence type="ECO:0000313" key="3">
    <source>
        <dbReference type="Proteomes" id="UP000005631"/>
    </source>
</evidence>
<sequence length="68" mass="7522">MATLVCFGLASCMQGTEEVKANEDKLEAPADETEVDEPNIPIDEELKDNINSKSEMDSDEDPIMDTMQ</sequence>
<name>G8R1G5_OWEHD</name>
<keyword evidence="3" id="KW-1185">Reference proteome</keyword>
<proteinExistence type="predicted"/>
<dbReference type="STRING" id="926562.Oweho_0690"/>
<feature type="compositionally biased region" description="Basic and acidic residues" evidence="1">
    <location>
        <begin position="18"/>
        <end position="28"/>
    </location>
</feature>
<feature type="compositionally biased region" description="Acidic residues" evidence="1">
    <location>
        <begin position="29"/>
        <end position="46"/>
    </location>
</feature>
<reference evidence="2 3" key="1">
    <citation type="journal article" date="2012" name="Stand. Genomic Sci.">
        <title>Genome sequence of the orange-pigmented seawater bacterium Owenweeksia hongkongensis type strain (UST20020801(T)).</title>
        <authorList>
            <person name="Riedel T."/>
            <person name="Held B."/>
            <person name="Nolan M."/>
            <person name="Lucas S."/>
            <person name="Lapidus A."/>
            <person name="Tice H."/>
            <person name="Del Rio T.G."/>
            <person name="Cheng J.F."/>
            <person name="Han C."/>
            <person name="Tapia R."/>
            <person name="Goodwin L.A."/>
            <person name="Pitluck S."/>
            <person name="Liolios K."/>
            <person name="Mavromatis K."/>
            <person name="Pagani I."/>
            <person name="Ivanova N."/>
            <person name="Mikhailova N."/>
            <person name="Pati A."/>
            <person name="Chen A."/>
            <person name="Palaniappan K."/>
            <person name="Rohde M."/>
            <person name="Tindall B.J."/>
            <person name="Detter J.C."/>
            <person name="Goker M."/>
            <person name="Woyke T."/>
            <person name="Bristow J."/>
            <person name="Eisen J.A."/>
            <person name="Markowitz V."/>
            <person name="Hugenholtz P."/>
            <person name="Klenk H.P."/>
            <person name="Kyrpides N.C."/>
        </authorList>
    </citation>
    <scope>NUCLEOTIDE SEQUENCE</scope>
    <source>
        <strain evidence="3">DSM 17368 / JCM 12287 / NRRL B-23963</strain>
    </source>
</reference>
<accession>G8R1G5</accession>
<dbReference type="HOGENOM" id="CLU_2789955_0_0_10"/>
<dbReference type="EMBL" id="CP003156">
    <property type="protein sequence ID" value="AEV31704.1"/>
    <property type="molecule type" value="Genomic_DNA"/>
</dbReference>
<feature type="region of interest" description="Disordered" evidence="1">
    <location>
        <begin position="18"/>
        <end position="68"/>
    </location>
</feature>
<dbReference type="KEGG" id="oho:Oweho_0690"/>
<dbReference type="AlphaFoldDB" id="G8R1G5"/>
<dbReference type="Proteomes" id="UP000005631">
    <property type="component" value="Chromosome"/>
</dbReference>
<protein>
    <submittedName>
        <fullName evidence="2">Uncharacterized protein</fullName>
    </submittedName>
</protein>
<dbReference type="RefSeq" id="WP_014201065.1">
    <property type="nucleotide sequence ID" value="NC_016599.1"/>
</dbReference>
<organism evidence="2 3">
    <name type="scientific">Owenweeksia hongkongensis (strain DSM 17368 / CIP 108786 / JCM 12287 / NRRL B-23963 / UST20020801)</name>
    <dbReference type="NCBI Taxonomy" id="926562"/>
    <lineage>
        <taxon>Bacteria</taxon>
        <taxon>Pseudomonadati</taxon>
        <taxon>Bacteroidota</taxon>
        <taxon>Flavobacteriia</taxon>
        <taxon>Flavobacteriales</taxon>
        <taxon>Owenweeksiaceae</taxon>
        <taxon>Owenweeksia</taxon>
    </lineage>
</organism>
<feature type="compositionally biased region" description="Basic and acidic residues" evidence="1">
    <location>
        <begin position="47"/>
        <end position="56"/>
    </location>
</feature>
<evidence type="ECO:0000256" key="1">
    <source>
        <dbReference type="SAM" id="MobiDB-lite"/>
    </source>
</evidence>